<dbReference type="EMBL" id="SRLO01000511">
    <property type="protein sequence ID" value="TNN53590.1"/>
    <property type="molecule type" value="Genomic_DNA"/>
</dbReference>
<sequence>MGRSASRACSVSHSASAAISATTVSATSNPSSCPVSGLPVDSPPEASCVTRGRGPLCGSASPADPLTPSCLTHTRMDKSY</sequence>
<keyword evidence="2" id="KW-1185">Reference proteome</keyword>
<gene>
    <name evidence="1" type="ORF">EYF80_036164</name>
</gene>
<evidence type="ECO:0000313" key="1">
    <source>
        <dbReference type="EMBL" id="TNN53590.1"/>
    </source>
</evidence>
<dbReference type="Proteomes" id="UP000314294">
    <property type="component" value="Unassembled WGS sequence"/>
</dbReference>
<accession>A0A4Z2GK17</accession>
<comment type="caution">
    <text evidence="1">The sequence shown here is derived from an EMBL/GenBank/DDBJ whole genome shotgun (WGS) entry which is preliminary data.</text>
</comment>
<protein>
    <submittedName>
        <fullName evidence="1">Uncharacterized protein</fullName>
    </submittedName>
</protein>
<name>A0A4Z2GK17_9TELE</name>
<organism evidence="1 2">
    <name type="scientific">Liparis tanakae</name>
    <name type="common">Tanaka's snailfish</name>
    <dbReference type="NCBI Taxonomy" id="230148"/>
    <lineage>
        <taxon>Eukaryota</taxon>
        <taxon>Metazoa</taxon>
        <taxon>Chordata</taxon>
        <taxon>Craniata</taxon>
        <taxon>Vertebrata</taxon>
        <taxon>Euteleostomi</taxon>
        <taxon>Actinopterygii</taxon>
        <taxon>Neopterygii</taxon>
        <taxon>Teleostei</taxon>
        <taxon>Neoteleostei</taxon>
        <taxon>Acanthomorphata</taxon>
        <taxon>Eupercaria</taxon>
        <taxon>Perciformes</taxon>
        <taxon>Cottioidei</taxon>
        <taxon>Cottales</taxon>
        <taxon>Liparidae</taxon>
        <taxon>Liparis</taxon>
    </lineage>
</organism>
<dbReference type="AlphaFoldDB" id="A0A4Z2GK17"/>
<proteinExistence type="predicted"/>
<reference evidence="1 2" key="1">
    <citation type="submission" date="2019-03" db="EMBL/GenBank/DDBJ databases">
        <title>First draft genome of Liparis tanakae, snailfish: a comprehensive survey of snailfish specific genes.</title>
        <authorList>
            <person name="Kim W."/>
            <person name="Song I."/>
            <person name="Jeong J.-H."/>
            <person name="Kim D."/>
            <person name="Kim S."/>
            <person name="Ryu S."/>
            <person name="Song J.Y."/>
            <person name="Lee S.K."/>
        </authorList>
    </citation>
    <scope>NUCLEOTIDE SEQUENCE [LARGE SCALE GENOMIC DNA]</scope>
    <source>
        <tissue evidence="1">Muscle</tissue>
    </source>
</reference>
<evidence type="ECO:0000313" key="2">
    <source>
        <dbReference type="Proteomes" id="UP000314294"/>
    </source>
</evidence>